<accession>A0A2C5Y5R7</accession>
<dbReference type="PANTHER" id="PTHR36847">
    <property type="entry name" value="AMIDOLIGASE ENZYME"/>
    <property type="match status" value="1"/>
</dbReference>
<evidence type="ECO:0008006" key="3">
    <source>
        <dbReference type="Google" id="ProtNLM"/>
    </source>
</evidence>
<dbReference type="OrthoDB" id="412402at2759"/>
<dbReference type="AlphaFoldDB" id="A0A2C5Y5R7"/>
<dbReference type="EMBL" id="NJES01000344">
    <property type="protein sequence ID" value="PHH73428.1"/>
    <property type="molecule type" value="Genomic_DNA"/>
</dbReference>
<sequence>MNQHTPRTSRRTLTCGAELEFLMPNHHGSETAYAPLVVKLALAIKRGCSEPVAAVCHHQESEQRCLVCVAALRAEDVLDQETVIFKHPSSPDAISWGRHFPPKHTFYVVKAEDETQAALRRGPQRAIELATPVFRKKDVDDCFVSLRNVFGALLEKLNDIDYDASCGLHIHTGFLDGVSVFDAKRLITLMFMLEYVFFREIIPKHGQASHGASLIRDSGFGAGTHGSRRDEETCPADMAAHLPWGSADPPVRAWNGRNPRRWRNVLRRVWNSSSLVDLARGIRQHDEYWKPLSFVIRLRDAQGKPIPEDEEPRDDCPRSTFEFRYPSMTFEPKFVQFWLEICNKLTEIASLPANEYKQWIDSFDCDLHTSDGAVSDAWAQEHGFPKPEVRALLTEMRLRHVAVDWRTISENPSEWIGPVDDD</sequence>
<evidence type="ECO:0000313" key="2">
    <source>
        <dbReference type="Proteomes" id="UP000226431"/>
    </source>
</evidence>
<comment type="caution">
    <text evidence="1">The sequence shown here is derived from an EMBL/GenBank/DDBJ whole genome shotgun (WGS) entry which is preliminary data.</text>
</comment>
<name>A0A2C5Y5R7_9HYPO</name>
<proteinExistence type="predicted"/>
<protein>
    <recommendedName>
        <fullName evidence="3">Amidoligase enzyme</fullName>
    </recommendedName>
</protein>
<dbReference type="STRING" id="2004952.A0A2C5Y5R7"/>
<organism evidence="1 2">
    <name type="scientific">Ophiocordyceps camponoti-rufipedis</name>
    <dbReference type="NCBI Taxonomy" id="2004952"/>
    <lineage>
        <taxon>Eukaryota</taxon>
        <taxon>Fungi</taxon>
        <taxon>Dikarya</taxon>
        <taxon>Ascomycota</taxon>
        <taxon>Pezizomycotina</taxon>
        <taxon>Sordariomycetes</taxon>
        <taxon>Hypocreomycetidae</taxon>
        <taxon>Hypocreales</taxon>
        <taxon>Ophiocordycipitaceae</taxon>
        <taxon>Ophiocordyceps</taxon>
    </lineage>
</organism>
<dbReference type="PANTHER" id="PTHR36847:SF1">
    <property type="entry name" value="AMIDOLIGASE ENZYME"/>
    <property type="match status" value="1"/>
</dbReference>
<keyword evidence="2" id="KW-1185">Reference proteome</keyword>
<evidence type="ECO:0000313" key="1">
    <source>
        <dbReference type="EMBL" id="PHH73428.1"/>
    </source>
</evidence>
<dbReference type="Proteomes" id="UP000226431">
    <property type="component" value="Unassembled WGS sequence"/>
</dbReference>
<gene>
    <name evidence="1" type="ORF">CDD80_3830</name>
</gene>
<reference evidence="1 2" key="1">
    <citation type="submission" date="2017-06" db="EMBL/GenBank/DDBJ databases">
        <title>Ant-infecting Ophiocordyceps genomes reveal a high diversity of potential behavioral manipulation genes and a possible major role for enterotoxins.</title>
        <authorList>
            <person name="De Bekker C."/>
            <person name="Evans H.C."/>
            <person name="Brachmann A."/>
            <person name="Hughes D.P."/>
        </authorList>
    </citation>
    <scope>NUCLEOTIDE SEQUENCE [LARGE SCALE GENOMIC DNA]</scope>
    <source>
        <strain evidence="1 2">Map16</strain>
    </source>
</reference>